<keyword evidence="2" id="KW-0472">Membrane</keyword>
<feature type="non-terminal residue" evidence="3">
    <location>
        <position position="1"/>
    </location>
</feature>
<feature type="transmembrane region" description="Helical" evidence="2">
    <location>
        <begin position="45"/>
        <end position="64"/>
    </location>
</feature>
<evidence type="ECO:0000313" key="3">
    <source>
        <dbReference type="EMBL" id="BAA90732.1"/>
    </source>
</evidence>
<dbReference type="InterPro" id="IPR004270">
    <property type="entry name" value="Papilloma_E5_alpha"/>
</dbReference>
<reference evidence="3 4" key="1">
    <citation type="journal article" date="2000" name="Clin. Diagn. Lab. Immunol.">
        <title>Molecular cloning and nucleotide sequence analysis of a novel human papillomavirus (type 82) associated with vaginal intraepithelial neoplasia.</title>
        <authorList>
            <person name="Kino N."/>
            <person name="Sata T."/>
            <person name="Sato Y."/>
            <person name="Sugase M."/>
            <person name="Matsukura T."/>
        </authorList>
    </citation>
    <scope>NUCLEOTIDE SEQUENCE [LARGE SCALE GENOMIC DNA]</scope>
</reference>
<dbReference type="Proteomes" id="UP000007674">
    <property type="component" value="Segment"/>
</dbReference>
<keyword evidence="2" id="KW-1133">Transmembrane helix</keyword>
<sequence length="98" mass="11118">CNIYTSHKPICAANCIYITILLLVIVFVLCVCVCLLLCRLLPLLLSIHVFAAHLLIIICFWFVVSTSFTATFFVYICLFYIPAFLLHFYAVILLPNGL</sequence>
<evidence type="ECO:0000256" key="2">
    <source>
        <dbReference type="SAM" id="Phobius"/>
    </source>
</evidence>
<keyword evidence="1" id="KW-0244">Early protein</keyword>
<organism evidence="3 4">
    <name type="scientific">Human papillomavirus 69</name>
    <dbReference type="NCBI Taxonomy" id="37121"/>
    <lineage>
        <taxon>Viruses</taxon>
        <taxon>Monodnaviria</taxon>
        <taxon>Shotokuvirae</taxon>
        <taxon>Cossaviricota</taxon>
        <taxon>Papovaviricetes</taxon>
        <taxon>Zurhausenvirales</taxon>
        <taxon>Papillomaviridae</taxon>
        <taxon>Firstpapillomavirinae</taxon>
        <taxon>Alphapapillomavirus</taxon>
        <taxon>Alphapapillomavirus 5</taxon>
    </lineage>
</organism>
<organismHost>
    <name type="scientific">Homo sapiens</name>
    <name type="common">Human</name>
    <dbReference type="NCBI Taxonomy" id="9606"/>
</organismHost>
<keyword evidence="2" id="KW-0812">Transmembrane</keyword>
<protein>
    <submittedName>
        <fullName evidence="3">E5 protein</fullName>
    </submittedName>
</protein>
<evidence type="ECO:0000313" key="4">
    <source>
        <dbReference type="Proteomes" id="UP000007674"/>
    </source>
</evidence>
<feature type="transmembrane region" description="Helical" evidence="2">
    <location>
        <begin position="16"/>
        <end position="38"/>
    </location>
</feature>
<proteinExistence type="predicted"/>
<gene>
    <name evidence="3" type="primary">E5</name>
</gene>
<feature type="transmembrane region" description="Helical" evidence="2">
    <location>
        <begin position="70"/>
        <end position="94"/>
    </location>
</feature>
<evidence type="ECO:0000256" key="1">
    <source>
        <dbReference type="ARBA" id="ARBA00022518"/>
    </source>
</evidence>
<name>Q9JH46_HPV69</name>
<dbReference type="Pfam" id="PF03025">
    <property type="entry name" value="Papilloma_E5"/>
    <property type="match status" value="1"/>
</dbReference>
<accession>Q9JH46</accession>
<dbReference type="EMBL" id="AB027020">
    <property type="protein sequence ID" value="BAA90732.1"/>
    <property type="molecule type" value="Genomic_DNA"/>
</dbReference>